<dbReference type="GeneID" id="92071954"/>
<name>A0ABR1QPH7_9PEZI</name>
<organism evidence="1 2">
    <name type="scientific">Apiospora aurea</name>
    <dbReference type="NCBI Taxonomy" id="335848"/>
    <lineage>
        <taxon>Eukaryota</taxon>
        <taxon>Fungi</taxon>
        <taxon>Dikarya</taxon>
        <taxon>Ascomycota</taxon>
        <taxon>Pezizomycotina</taxon>
        <taxon>Sordariomycetes</taxon>
        <taxon>Xylariomycetidae</taxon>
        <taxon>Amphisphaeriales</taxon>
        <taxon>Apiosporaceae</taxon>
        <taxon>Apiospora</taxon>
    </lineage>
</organism>
<accession>A0ABR1QPH7</accession>
<reference evidence="1 2" key="1">
    <citation type="submission" date="2023-01" db="EMBL/GenBank/DDBJ databases">
        <title>Analysis of 21 Apiospora genomes using comparative genomics revels a genus with tremendous synthesis potential of carbohydrate active enzymes and secondary metabolites.</title>
        <authorList>
            <person name="Sorensen T."/>
        </authorList>
    </citation>
    <scope>NUCLEOTIDE SEQUENCE [LARGE SCALE GENOMIC DNA]</scope>
    <source>
        <strain evidence="1 2">CBS 24483</strain>
    </source>
</reference>
<proteinExistence type="predicted"/>
<dbReference type="Proteomes" id="UP001391051">
    <property type="component" value="Unassembled WGS sequence"/>
</dbReference>
<evidence type="ECO:0000313" key="1">
    <source>
        <dbReference type="EMBL" id="KAK7961845.1"/>
    </source>
</evidence>
<gene>
    <name evidence="1" type="ORF">PG986_002670</name>
</gene>
<keyword evidence="2" id="KW-1185">Reference proteome</keyword>
<sequence length="125" mass="14140">MPRHSRDANREDVVIVGRSSVATPKRVSAPRRALPSTAELSPSPTQHFRLLSFGDSVIKYEVQDHVPQVFRYDQGALPLLGITMLYLFKYLNWGEANGFKQGFPRVDQHSATELQGCHWVFATSR</sequence>
<dbReference type="EMBL" id="JAQQWE010000002">
    <property type="protein sequence ID" value="KAK7961845.1"/>
    <property type="molecule type" value="Genomic_DNA"/>
</dbReference>
<dbReference type="RefSeq" id="XP_066703956.1">
    <property type="nucleotide sequence ID" value="XM_066838892.1"/>
</dbReference>
<evidence type="ECO:0000313" key="2">
    <source>
        <dbReference type="Proteomes" id="UP001391051"/>
    </source>
</evidence>
<protein>
    <submittedName>
        <fullName evidence="1">Uncharacterized protein</fullName>
    </submittedName>
</protein>
<comment type="caution">
    <text evidence="1">The sequence shown here is derived from an EMBL/GenBank/DDBJ whole genome shotgun (WGS) entry which is preliminary data.</text>
</comment>